<accession>A0A2P4ZYU3</accession>
<dbReference type="Proteomes" id="UP000054821">
    <property type="component" value="Unassembled WGS sequence"/>
</dbReference>
<reference evidence="1 2" key="1">
    <citation type="journal article" date="2016" name="Genome Announc.">
        <title>Draft Whole-Genome Sequence of Trichoderma gamsii T6085, a Promising Biocontrol Agent of Fusarium Head Blight on Wheat.</title>
        <authorList>
            <person name="Baroncelli R."/>
            <person name="Zapparata A."/>
            <person name="Piaggeschi G."/>
            <person name="Sarrocco S."/>
            <person name="Vannacci G."/>
        </authorList>
    </citation>
    <scope>NUCLEOTIDE SEQUENCE [LARGE SCALE GENOMIC DNA]</scope>
    <source>
        <strain evidence="1 2">T6085</strain>
    </source>
</reference>
<protein>
    <submittedName>
        <fullName evidence="1">Uncharacterized protein</fullName>
    </submittedName>
</protein>
<evidence type="ECO:0000313" key="1">
    <source>
        <dbReference type="EMBL" id="PON29433.1"/>
    </source>
</evidence>
<comment type="caution">
    <text evidence="1">The sequence shown here is derived from an EMBL/GenBank/DDBJ whole genome shotgun (WGS) entry which is preliminary data.</text>
</comment>
<keyword evidence="2" id="KW-1185">Reference proteome</keyword>
<dbReference type="GeneID" id="36347341"/>
<dbReference type="EMBL" id="JPDN02000004">
    <property type="protein sequence ID" value="PON29433.1"/>
    <property type="molecule type" value="Genomic_DNA"/>
</dbReference>
<evidence type="ECO:0000313" key="2">
    <source>
        <dbReference type="Proteomes" id="UP000054821"/>
    </source>
</evidence>
<dbReference type="RefSeq" id="XP_024406431.1">
    <property type="nucleotide sequence ID" value="XM_024548820.1"/>
</dbReference>
<gene>
    <name evidence="1" type="ORF">TGAM01_v201682</name>
</gene>
<proteinExistence type="predicted"/>
<sequence length="61" mass="6721">MYSMFVSKCECESRVDKNQTIHAVCPPITTLYSSHHVRNASDGELLMLLLLLLGVAGNSPE</sequence>
<organism evidence="1 2">
    <name type="scientific">Trichoderma gamsii</name>
    <dbReference type="NCBI Taxonomy" id="398673"/>
    <lineage>
        <taxon>Eukaryota</taxon>
        <taxon>Fungi</taxon>
        <taxon>Dikarya</taxon>
        <taxon>Ascomycota</taxon>
        <taxon>Pezizomycotina</taxon>
        <taxon>Sordariomycetes</taxon>
        <taxon>Hypocreomycetidae</taxon>
        <taxon>Hypocreales</taxon>
        <taxon>Hypocreaceae</taxon>
        <taxon>Trichoderma</taxon>
    </lineage>
</organism>
<dbReference type="AlphaFoldDB" id="A0A2P4ZYU3"/>
<name>A0A2P4ZYU3_9HYPO</name>